<keyword evidence="3" id="KW-1185">Reference proteome</keyword>
<dbReference type="PATRIC" id="fig|67356.5.peg.5922"/>
<organism evidence="2 3">
    <name type="scientific">Streptomyces resistomycificus</name>
    <dbReference type="NCBI Taxonomy" id="67356"/>
    <lineage>
        <taxon>Bacteria</taxon>
        <taxon>Bacillati</taxon>
        <taxon>Actinomycetota</taxon>
        <taxon>Actinomycetes</taxon>
        <taxon>Kitasatosporales</taxon>
        <taxon>Streptomycetaceae</taxon>
        <taxon>Streptomyces</taxon>
        <taxon>Streptomyces aurantiacus group</taxon>
    </lineage>
</organism>
<dbReference type="CDD" id="cd11036">
    <property type="entry name" value="AknT-like"/>
    <property type="match status" value="1"/>
</dbReference>
<dbReference type="EMBL" id="LGUS01000185">
    <property type="protein sequence ID" value="KOG32368.1"/>
    <property type="molecule type" value="Genomic_DNA"/>
</dbReference>
<gene>
    <name evidence="2" type="ORF">ADK37_27695</name>
</gene>
<name>A0A0L8L290_9ACTN</name>
<dbReference type="PANTHER" id="PTHR46696:SF1">
    <property type="entry name" value="CYTOCHROME P450 YJIB-RELATED"/>
    <property type="match status" value="1"/>
</dbReference>
<dbReference type="NCBIfam" id="TIGR04515">
    <property type="entry name" value="P450_rel_GT_act"/>
    <property type="match status" value="1"/>
</dbReference>
<dbReference type="Pfam" id="PF00067">
    <property type="entry name" value="p450"/>
    <property type="match status" value="1"/>
</dbReference>
<dbReference type="eggNOG" id="COG2124">
    <property type="taxonomic scope" value="Bacteria"/>
</dbReference>
<dbReference type="AlphaFoldDB" id="A0A0L8L290"/>
<accession>A0A0L8L290</accession>
<protein>
    <recommendedName>
        <fullName evidence="4">Cytochrome P450</fullName>
    </recommendedName>
</protein>
<dbReference type="InterPro" id="IPR030958">
    <property type="entry name" value="P450-rel_GT_act"/>
</dbReference>
<evidence type="ECO:0000256" key="1">
    <source>
        <dbReference type="ARBA" id="ARBA00010617"/>
    </source>
</evidence>
<proteinExistence type="inferred from homology"/>
<dbReference type="GO" id="GO:0016705">
    <property type="term" value="F:oxidoreductase activity, acting on paired donors, with incorporation or reduction of molecular oxygen"/>
    <property type="evidence" value="ECO:0007669"/>
    <property type="project" value="InterPro"/>
</dbReference>
<dbReference type="STRING" id="67356.AQJ84_25025"/>
<comment type="similarity">
    <text evidence="1">Belongs to the cytochrome P450 family.</text>
</comment>
<dbReference type="InterPro" id="IPR001128">
    <property type="entry name" value="Cyt_P450"/>
</dbReference>
<dbReference type="InterPro" id="IPR036396">
    <property type="entry name" value="Cyt_P450_sf"/>
</dbReference>
<dbReference type="SUPFAM" id="SSF48264">
    <property type="entry name" value="Cytochrome P450"/>
    <property type="match status" value="1"/>
</dbReference>
<dbReference type="PANTHER" id="PTHR46696">
    <property type="entry name" value="P450, PUTATIVE (EUROFUNG)-RELATED"/>
    <property type="match status" value="1"/>
</dbReference>
<dbReference type="Gene3D" id="1.10.630.10">
    <property type="entry name" value="Cytochrome P450"/>
    <property type="match status" value="1"/>
</dbReference>
<sequence>MQWLHAHGGDPYARLLRAEEDDPRALAERIRALGPLYRSGTGAWVTGSRALGAEILGDPRLEPRVPEFGLGAVWGQGVAGPEPVSTDVGEPAGAAVLNPRAGDVERLCRAELGRAGSTFDLVSDVVRPVLVSLVSELLAVPPGRRDTFERWCGAASIALDAVLCPPTLPRALALNGAVEGLRDLLAESAGSDDGTIVAGTRACVVGVEVTTNLIANTMLALLEDPEQWRLLGARPGSAEAAVEETLRYDPPVRLDNRVAREALDLAGRTVTAGDEVVVHIGAANRDAATLRSPDRFDLRRETTGGHLSLLGGTPLGSVAPMARNSAAAVLRVLAACLPGLRRTGPVVRRLRAPVTRGIVRFPVGV</sequence>
<evidence type="ECO:0000313" key="2">
    <source>
        <dbReference type="EMBL" id="KOG32368.1"/>
    </source>
</evidence>
<dbReference type="Proteomes" id="UP000037251">
    <property type="component" value="Unassembled WGS sequence"/>
</dbReference>
<reference evidence="3" key="1">
    <citation type="submission" date="2015-07" db="EMBL/GenBank/DDBJ databases">
        <authorList>
            <person name="Ju K.-S."/>
            <person name="Doroghazi J.R."/>
            <person name="Metcalf W.W."/>
        </authorList>
    </citation>
    <scope>NUCLEOTIDE SEQUENCE [LARGE SCALE GENOMIC DNA]</scope>
    <source>
        <strain evidence="3">NRRL 2290</strain>
    </source>
</reference>
<evidence type="ECO:0000313" key="3">
    <source>
        <dbReference type="Proteomes" id="UP000037251"/>
    </source>
</evidence>
<evidence type="ECO:0008006" key="4">
    <source>
        <dbReference type="Google" id="ProtNLM"/>
    </source>
</evidence>
<comment type="caution">
    <text evidence="2">The sequence shown here is derived from an EMBL/GenBank/DDBJ whole genome shotgun (WGS) entry which is preliminary data.</text>
</comment>
<dbReference type="GO" id="GO:0004497">
    <property type="term" value="F:monooxygenase activity"/>
    <property type="evidence" value="ECO:0007669"/>
    <property type="project" value="InterPro"/>
</dbReference>